<reference evidence="3" key="1">
    <citation type="submission" date="2018-08" db="EMBL/GenBank/DDBJ databases">
        <authorList>
            <person name="Rossello M."/>
        </authorList>
    </citation>
    <scope>NUCLEOTIDE SEQUENCE [LARGE SCALE GENOMIC DNA]</scope>
    <source>
        <strain evidence="3">cv. Chinese Spring</strain>
    </source>
</reference>
<sequence>MAADMNQCHCAPAPSAFPETNSKLAKLVPFGIGALVVVGVVMLFVLHVLGCLRRRSSNKALHGVVVGAYSLSYALVSYTLGLMQSSRYYVYEFSIWAVCLLLLVGSADCLTAISLNDIESWKSHIVKHLIHGMWGVWIVLYVGLLPGTSDFPVTMKVALWFMLFIILLKSYARIASMRMARKSYMLCKNMKRIADYMQEDVLRACDERPDPVTMQGYRYVVSGERKQKFLVKRPEYVLTYDRQCVKMTTVEQIWSCTGSLLSSDGGGLLKDMCLSMALSKMLNRRFAGFELVEAELEKTHDFVFSGLLAGDKQKQCERVFRVVEEELAFVHDLYYTRYPYLYHKGRYFAFYLPFAMIGLCLWVIHLLFERFQKNKFRLWTTTTMVLMVVVAFLELFQLYLYAASGWCKVALIRSYAAMPASALQRNGFCQMLIGLLLRLKALRPWEDKLGQYSLIDAFDRTRRASKCLHCMTCCLVDKPKKGRHRAKPVKVSRQLKQAVVDSLIDSEGRLTNGVRSLRNNGVEQLLERASNRTTTTHTVLVWHIATTLCKHSLDEQAKDGRLPGHDGSTIDTDSSVASSLSLYCAYLIAFEPDLLPDHSSVSTLILGESITEARKLLKGAKTMKRKYEKLMDISDGSAAGDVSIVVEGARLARRLNEDIPDPARRWRILSEFWAEMMLYLAPSDNARAHLEALATGGEFITHLWALLTHAGVLQRDRGAGGPQAAV</sequence>
<dbReference type="Gramene" id="TraesNOR3D03G02025910.1">
    <property type="protein sequence ID" value="TraesNOR3D03G02025910.1.CDS1"/>
    <property type="gene ID" value="TraesNOR3D03G02025910"/>
</dbReference>
<keyword evidence="1" id="KW-0472">Membrane</keyword>
<dbReference type="Pfam" id="PF04578">
    <property type="entry name" value="DUF594"/>
    <property type="match status" value="1"/>
</dbReference>
<keyword evidence="1" id="KW-0812">Transmembrane</keyword>
<feature type="domain" description="DUF4220" evidence="2">
    <location>
        <begin position="68"/>
        <end position="456"/>
    </location>
</feature>
<dbReference type="PANTHER" id="PTHR31325">
    <property type="entry name" value="OS01G0798800 PROTEIN-RELATED"/>
    <property type="match status" value="1"/>
</dbReference>
<dbReference type="Pfam" id="PF13968">
    <property type="entry name" value="DUF4220"/>
    <property type="match status" value="1"/>
</dbReference>
<protein>
    <recommendedName>
        <fullName evidence="2">DUF4220 domain-containing protein</fullName>
    </recommendedName>
</protein>
<feature type="transmembrane region" description="Helical" evidence="1">
    <location>
        <begin position="61"/>
        <end position="81"/>
    </location>
</feature>
<feature type="transmembrane region" description="Helical" evidence="1">
    <location>
        <begin position="380"/>
        <end position="403"/>
    </location>
</feature>
<dbReference type="OMA" id="HTIVVWH"/>
<reference evidence="3" key="2">
    <citation type="submission" date="2018-10" db="UniProtKB">
        <authorList>
            <consortium name="EnsemblPlants"/>
        </authorList>
    </citation>
    <scope>IDENTIFICATION</scope>
</reference>
<keyword evidence="4" id="KW-1185">Reference proteome</keyword>
<feature type="transmembrane region" description="Helical" evidence="1">
    <location>
        <begin position="93"/>
        <end position="113"/>
    </location>
</feature>
<gene>
    <name evidence="3" type="primary">LOC123080945</name>
</gene>
<dbReference type="AlphaFoldDB" id="A0A3B6H792"/>
<keyword evidence="1" id="KW-1133">Transmembrane helix</keyword>
<evidence type="ECO:0000256" key="1">
    <source>
        <dbReference type="SAM" id="Phobius"/>
    </source>
</evidence>
<dbReference type="Proteomes" id="UP000019116">
    <property type="component" value="Chromosome 3D"/>
</dbReference>
<dbReference type="STRING" id="4565.A0A3B6H792"/>
<evidence type="ECO:0000313" key="3">
    <source>
        <dbReference type="EnsemblPlants" id="TraesCS3D02G526800.1.cds1"/>
    </source>
</evidence>
<evidence type="ECO:0000313" key="4">
    <source>
        <dbReference type="Proteomes" id="UP000019116"/>
    </source>
</evidence>
<name>A0A3B6H792_WHEAT</name>
<feature type="transmembrane region" description="Helical" evidence="1">
    <location>
        <begin position="157"/>
        <end position="175"/>
    </location>
</feature>
<dbReference type="Gramene" id="TraesCS3D03G1165300.1">
    <property type="protein sequence ID" value="TraesCS3D03G1165300.1.CDS1"/>
    <property type="gene ID" value="TraesCS3D03G1165300"/>
</dbReference>
<feature type="transmembrane region" description="Helical" evidence="1">
    <location>
        <begin position="27"/>
        <end position="49"/>
    </location>
</feature>
<evidence type="ECO:0000259" key="2">
    <source>
        <dbReference type="Pfam" id="PF13968"/>
    </source>
</evidence>
<feature type="transmembrane region" description="Helical" evidence="1">
    <location>
        <begin position="347"/>
        <end position="368"/>
    </location>
</feature>
<proteinExistence type="predicted"/>
<accession>A0A3B6H792</accession>
<dbReference type="EnsemblPlants" id="TraesCS3D02G526800.1">
    <property type="protein sequence ID" value="TraesCS3D02G526800.1.cds1"/>
    <property type="gene ID" value="TraesCS3D02G526800"/>
</dbReference>
<feature type="transmembrane region" description="Helical" evidence="1">
    <location>
        <begin position="125"/>
        <end position="145"/>
    </location>
</feature>
<dbReference type="InterPro" id="IPR007658">
    <property type="entry name" value="DUF594"/>
</dbReference>
<dbReference type="PaxDb" id="4565-Traes_3DL_4821A99F8.1"/>
<dbReference type="Gramene" id="TraesCS3D02G526800.1">
    <property type="protein sequence ID" value="TraesCS3D02G526800.1.cds1"/>
    <property type="gene ID" value="TraesCS3D02G526800"/>
</dbReference>
<organism evidence="3">
    <name type="scientific">Triticum aestivum</name>
    <name type="common">Wheat</name>
    <dbReference type="NCBI Taxonomy" id="4565"/>
    <lineage>
        <taxon>Eukaryota</taxon>
        <taxon>Viridiplantae</taxon>
        <taxon>Streptophyta</taxon>
        <taxon>Embryophyta</taxon>
        <taxon>Tracheophyta</taxon>
        <taxon>Spermatophyta</taxon>
        <taxon>Magnoliopsida</taxon>
        <taxon>Liliopsida</taxon>
        <taxon>Poales</taxon>
        <taxon>Poaceae</taxon>
        <taxon>BOP clade</taxon>
        <taxon>Pooideae</taxon>
        <taxon>Triticodae</taxon>
        <taxon>Triticeae</taxon>
        <taxon>Triticinae</taxon>
        <taxon>Triticum</taxon>
    </lineage>
</organism>
<dbReference type="InterPro" id="IPR025315">
    <property type="entry name" value="DUF4220"/>
</dbReference>